<evidence type="ECO:0000256" key="4">
    <source>
        <dbReference type="ARBA" id="ARBA00022729"/>
    </source>
</evidence>
<proteinExistence type="inferred from homology"/>
<comment type="similarity">
    <text evidence="2">Belongs to the PpiC/parvulin rotamase family.</text>
</comment>
<evidence type="ECO:0000256" key="2">
    <source>
        <dbReference type="ARBA" id="ARBA00007656"/>
    </source>
</evidence>
<dbReference type="RefSeq" id="WP_027008906.1">
    <property type="nucleotide sequence ID" value="NZ_CP091521.1"/>
</dbReference>
<evidence type="ECO:0000256" key="7">
    <source>
        <dbReference type="PROSITE-ProRule" id="PRU00278"/>
    </source>
</evidence>
<dbReference type="InterPro" id="IPR046357">
    <property type="entry name" value="PPIase_dom_sf"/>
</dbReference>
<dbReference type="EMBL" id="CP091521">
    <property type="protein sequence ID" value="UOP04818.1"/>
    <property type="molecule type" value="Genomic_DNA"/>
</dbReference>
<comment type="catalytic activity">
    <reaction evidence="1">
        <text>[protein]-peptidylproline (omega=180) = [protein]-peptidylproline (omega=0)</text>
        <dbReference type="Rhea" id="RHEA:16237"/>
        <dbReference type="Rhea" id="RHEA-COMP:10747"/>
        <dbReference type="Rhea" id="RHEA-COMP:10748"/>
        <dbReference type="ChEBI" id="CHEBI:83833"/>
        <dbReference type="ChEBI" id="CHEBI:83834"/>
        <dbReference type="EC" id="5.2.1.8"/>
    </reaction>
</comment>
<dbReference type="Gene3D" id="3.10.50.40">
    <property type="match status" value="1"/>
</dbReference>
<dbReference type="InterPro" id="IPR050245">
    <property type="entry name" value="PrsA_foldase"/>
</dbReference>
<name>A0A8T9MWK9_9NEIS</name>
<dbReference type="Gene3D" id="1.10.4030.10">
    <property type="entry name" value="Porin chaperone SurA, peptide-binding domain"/>
    <property type="match status" value="1"/>
</dbReference>
<dbReference type="Proteomes" id="UP000831534">
    <property type="component" value="Chromosome"/>
</dbReference>
<dbReference type="SUPFAM" id="SSF109998">
    <property type="entry name" value="Triger factor/SurA peptide-binding domain-like"/>
    <property type="match status" value="1"/>
</dbReference>
<evidence type="ECO:0000313" key="11">
    <source>
        <dbReference type="Proteomes" id="UP000831534"/>
    </source>
</evidence>
<evidence type="ECO:0000256" key="3">
    <source>
        <dbReference type="ARBA" id="ARBA00013194"/>
    </source>
</evidence>
<gene>
    <name evidence="10" type="ORF">LVJ77_11860</name>
</gene>
<dbReference type="EC" id="5.2.1.8" evidence="3"/>
<feature type="signal peptide" evidence="8">
    <location>
        <begin position="1"/>
        <end position="23"/>
    </location>
</feature>
<evidence type="ECO:0000313" key="10">
    <source>
        <dbReference type="EMBL" id="UOP04818.1"/>
    </source>
</evidence>
<dbReference type="SUPFAM" id="SSF54534">
    <property type="entry name" value="FKBP-like"/>
    <property type="match status" value="1"/>
</dbReference>
<reference evidence="10" key="2">
    <citation type="submission" date="2024-09" db="EMBL/GenBank/DDBJ databases">
        <authorList>
            <person name="Veyrier F.J."/>
        </authorList>
    </citation>
    <scope>NUCLEOTIDE SEQUENCE</scope>
    <source>
        <strain evidence="10">17694</strain>
    </source>
</reference>
<keyword evidence="6 7" id="KW-0413">Isomerase</keyword>
<sequence length="293" mass="32765">MNKKTHLRVFAALSLLLSGAVLAQTVVTVNGTPIDSKDVERRAKIFQANSKGQVPDSPALRSEITRELVVEALVTQEARRLKLDQSADFKNLEADALKELKAKGLDKDKDFKQNWADYRNLLLMQTYSRHLAKQRPITEPQLRSQYERIAQHFRNSDEVQLGLIVTDKAAQAQAALKELGAKKKFAEVAAKYSLRADAKQNGGIDPEYVPLKNLADQEPEIHAAVSPLAKGQYTKTPLKDGNISLILYVNDRRKVQLPPFERLKGDIEESLHQAQLDEAVDELGRKAKIVPAK</sequence>
<evidence type="ECO:0000256" key="8">
    <source>
        <dbReference type="SAM" id="SignalP"/>
    </source>
</evidence>
<dbReference type="PANTHER" id="PTHR47245:SF1">
    <property type="entry name" value="FOLDASE PROTEIN PRSA"/>
    <property type="match status" value="1"/>
</dbReference>
<dbReference type="AlphaFoldDB" id="A0A8T9MWK9"/>
<dbReference type="GO" id="GO:0003755">
    <property type="term" value="F:peptidyl-prolyl cis-trans isomerase activity"/>
    <property type="evidence" value="ECO:0007669"/>
    <property type="project" value="UniProtKB-KW"/>
</dbReference>
<evidence type="ECO:0000256" key="1">
    <source>
        <dbReference type="ARBA" id="ARBA00000971"/>
    </source>
</evidence>
<dbReference type="PROSITE" id="PS50198">
    <property type="entry name" value="PPIC_PPIASE_2"/>
    <property type="match status" value="1"/>
</dbReference>
<evidence type="ECO:0000256" key="6">
    <source>
        <dbReference type="ARBA" id="ARBA00023235"/>
    </source>
</evidence>
<keyword evidence="4 8" id="KW-0732">Signal</keyword>
<accession>A0A8T9MWK9</accession>
<keyword evidence="11" id="KW-1185">Reference proteome</keyword>
<feature type="chain" id="PRO_5035813943" description="peptidylprolyl isomerase" evidence="8">
    <location>
        <begin position="24"/>
        <end position="293"/>
    </location>
</feature>
<protein>
    <recommendedName>
        <fullName evidence="3">peptidylprolyl isomerase</fullName>
        <ecNumber evidence="3">5.2.1.8</ecNumber>
    </recommendedName>
</protein>
<feature type="domain" description="PpiC" evidence="9">
    <location>
        <begin position="145"/>
        <end position="251"/>
    </location>
</feature>
<dbReference type="PANTHER" id="PTHR47245">
    <property type="entry name" value="PEPTIDYLPROLYL ISOMERASE"/>
    <property type="match status" value="1"/>
</dbReference>
<evidence type="ECO:0000259" key="9">
    <source>
        <dbReference type="PROSITE" id="PS50198"/>
    </source>
</evidence>
<dbReference type="InterPro" id="IPR027304">
    <property type="entry name" value="Trigger_fact/SurA_dom_sf"/>
</dbReference>
<organism evidence="10 11">
    <name type="scientific">Conchiformibius kuhniae</name>
    <dbReference type="NCBI Taxonomy" id="211502"/>
    <lineage>
        <taxon>Bacteria</taxon>
        <taxon>Pseudomonadati</taxon>
        <taxon>Pseudomonadota</taxon>
        <taxon>Betaproteobacteria</taxon>
        <taxon>Neisseriales</taxon>
        <taxon>Neisseriaceae</taxon>
        <taxon>Conchiformibius</taxon>
    </lineage>
</organism>
<evidence type="ECO:0000256" key="5">
    <source>
        <dbReference type="ARBA" id="ARBA00023110"/>
    </source>
</evidence>
<reference evidence="10" key="1">
    <citation type="journal article" date="2022" name="Res Sq">
        <title>Evolution of multicellular longitudinally dividing oral cavity symbionts (Neisseriaceae).</title>
        <authorList>
            <person name="Nyongesa S."/>
            <person name="Weber P."/>
            <person name="Bernet E."/>
            <person name="Pullido F."/>
            <person name="Nieckarz M."/>
            <person name="Delaby M."/>
            <person name="Nieves C."/>
            <person name="Viehboeck T."/>
            <person name="Krause N."/>
            <person name="Rivera-Millot A."/>
            <person name="Nakamura A."/>
            <person name="Vischer N."/>
            <person name="VanNieuwenhze M."/>
            <person name="Brun Y."/>
            <person name="Cava F."/>
            <person name="Bulgheresi S."/>
            <person name="Veyrier F."/>
        </authorList>
    </citation>
    <scope>NUCLEOTIDE SEQUENCE</scope>
    <source>
        <strain evidence="10">17694</strain>
    </source>
</reference>
<keyword evidence="5 7" id="KW-0697">Rotamase</keyword>
<dbReference type="Pfam" id="PF13145">
    <property type="entry name" value="Rotamase_2"/>
    <property type="match status" value="1"/>
</dbReference>
<dbReference type="KEGG" id="ckh:LVJ77_11860"/>
<dbReference type="InterPro" id="IPR000297">
    <property type="entry name" value="PPIase_PpiC"/>
</dbReference>